<gene>
    <name evidence="1" type="ORF">GCM10023318_51910</name>
</gene>
<evidence type="ECO:0000313" key="1">
    <source>
        <dbReference type="EMBL" id="GAA5065143.1"/>
    </source>
</evidence>
<dbReference type="EMBL" id="BAABJM010000006">
    <property type="protein sequence ID" value="GAA5065143.1"/>
    <property type="molecule type" value="Genomic_DNA"/>
</dbReference>
<accession>A0ABP9KVL1</accession>
<dbReference type="PANTHER" id="PTHR23026">
    <property type="entry name" value="NADPH NITROREDUCTASE"/>
    <property type="match status" value="1"/>
</dbReference>
<dbReference type="InterPro" id="IPR000415">
    <property type="entry name" value="Nitroreductase-like"/>
</dbReference>
<dbReference type="PANTHER" id="PTHR23026:SF123">
    <property type="entry name" value="NAD(P)H NITROREDUCTASE RV3131-RELATED"/>
    <property type="match status" value="1"/>
</dbReference>
<evidence type="ECO:0000313" key="2">
    <source>
        <dbReference type="Proteomes" id="UP001500603"/>
    </source>
</evidence>
<dbReference type="Gene3D" id="3.40.109.10">
    <property type="entry name" value="NADH Oxidase"/>
    <property type="match status" value="1"/>
</dbReference>
<keyword evidence="2" id="KW-1185">Reference proteome</keyword>
<dbReference type="Proteomes" id="UP001500603">
    <property type="component" value="Unassembled WGS sequence"/>
</dbReference>
<dbReference type="SUPFAM" id="SSF55469">
    <property type="entry name" value="FMN-dependent nitroreductase-like"/>
    <property type="match status" value="2"/>
</dbReference>
<proteinExistence type="predicted"/>
<comment type="caution">
    <text evidence="1">The sequence shown here is derived from an EMBL/GenBank/DDBJ whole genome shotgun (WGS) entry which is preliminary data.</text>
</comment>
<organism evidence="1 2">
    <name type="scientific">Nocardia callitridis</name>
    <dbReference type="NCBI Taxonomy" id="648753"/>
    <lineage>
        <taxon>Bacteria</taxon>
        <taxon>Bacillati</taxon>
        <taxon>Actinomycetota</taxon>
        <taxon>Actinomycetes</taxon>
        <taxon>Mycobacteriales</taxon>
        <taxon>Nocardiaceae</taxon>
        <taxon>Nocardia</taxon>
    </lineage>
</organism>
<name>A0ABP9KVL1_9NOCA</name>
<reference evidence="2" key="1">
    <citation type="journal article" date="2019" name="Int. J. Syst. Evol. Microbiol.">
        <title>The Global Catalogue of Microorganisms (GCM) 10K type strain sequencing project: providing services to taxonomists for standard genome sequencing and annotation.</title>
        <authorList>
            <consortium name="The Broad Institute Genomics Platform"/>
            <consortium name="The Broad Institute Genome Sequencing Center for Infectious Disease"/>
            <person name="Wu L."/>
            <person name="Ma J."/>
        </authorList>
    </citation>
    <scope>NUCLEOTIDE SEQUENCE [LARGE SCALE GENOMIC DNA]</scope>
    <source>
        <strain evidence="2">JCM 18298</strain>
    </source>
</reference>
<dbReference type="InterPro" id="IPR050627">
    <property type="entry name" value="Nitroreductase/BluB"/>
</dbReference>
<protein>
    <submittedName>
        <fullName evidence="1">NAD(P)H nitroreductase</fullName>
    </submittedName>
</protein>
<sequence>MRPSLATCRDALEMTVRAPSVHNTQPWRWRILPDRIDLYADSHRHLKATDPLARAMVVSCGAALHHMEIAFAVLGWGVQIMRFPDATDRDLLASVRFVPRPIADTDIQLAAAILLRRSDRRRFPAGELPAGSIRAIAAAGCRLGAAARQMPERFLHQLGGPMREAADRHAIDPEYCAELAAWSGCHGAASGVPARNTPAARSADELPVRAFAGPELPEFTSAPDAAQWLVVCTPNDDRSSQLRAGEATSAMLLQAARLGLASSVQSEPLGMLDLRDQIRQSALHRCAYPHIMIRVGAMPSGASPLQFTPRRCVEEVIQVA</sequence>
<dbReference type="NCBIfam" id="NF047509">
    <property type="entry name" value="Rv3131_FMN_oxido"/>
    <property type="match status" value="1"/>
</dbReference>